<organism evidence="11 12">
    <name type="scientific">Mycoplasmopsis canis</name>
    <dbReference type="NCBI Taxonomy" id="29555"/>
    <lineage>
        <taxon>Bacteria</taxon>
        <taxon>Bacillati</taxon>
        <taxon>Mycoplasmatota</taxon>
        <taxon>Mycoplasmoidales</taxon>
        <taxon>Metamycoplasmataceae</taxon>
        <taxon>Mycoplasmopsis</taxon>
    </lineage>
</organism>
<dbReference type="Gene3D" id="3.40.50.620">
    <property type="entry name" value="HUPs"/>
    <property type="match status" value="1"/>
</dbReference>
<accession>A0A449AQ50</accession>
<evidence type="ECO:0000256" key="3">
    <source>
        <dbReference type="ARBA" id="ARBA00022695"/>
    </source>
</evidence>
<dbReference type="AlphaFoldDB" id="A0A449AQ50"/>
<evidence type="ECO:0000256" key="8">
    <source>
        <dbReference type="ARBA" id="ARBA00029346"/>
    </source>
</evidence>
<sequence>MQKVKKAIYPGSFNPFHSGHKEVLKKALKIFDEIYILVAQNPDKEKNDIKQNIKNIKLQINELQNVFIIENHKNKLTADIAKEMNINFLIRSARNNADYSYEFQLASINKSINNKLETILIIPDNQFLKYSSTEIRKIKEKNV</sequence>
<comment type="catalytic activity">
    <reaction evidence="8">
        <text>(R)-4'-phosphopantetheine + ATP + H(+) = 3'-dephospho-CoA + diphosphate</text>
        <dbReference type="Rhea" id="RHEA:19801"/>
        <dbReference type="ChEBI" id="CHEBI:15378"/>
        <dbReference type="ChEBI" id="CHEBI:30616"/>
        <dbReference type="ChEBI" id="CHEBI:33019"/>
        <dbReference type="ChEBI" id="CHEBI:57328"/>
        <dbReference type="ChEBI" id="CHEBI:61723"/>
        <dbReference type="EC" id="2.7.7.3"/>
    </reaction>
</comment>
<keyword evidence="5" id="KW-0067">ATP-binding</keyword>
<dbReference type="NCBIfam" id="TIGR00125">
    <property type="entry name" value="cyt_tran_rel"/>
    <property type="match status" value="1"/>
</dbReference>
<dbReference type="InterPro" id="IPR001980">
    <property type="entry name" value="PPAT"/>
</dbReference>
<protein>
    <recommendedName>
        <fullName evidence="9">Pantetheine-phosphate adenylyltransferase</fullName>
        <ecNumber evidence="9">2.7.7.3</ecNumber>
    </recommendedName>
</protein>
<dbReference type="SUPFAM" id="SSF52374">
    <property type="entry name" value="Nucleotidylyl transferase"/>
    <property type="match status" value="1"/>
</dbReference>
<proteinExistence type="predicted"/>
<dbReference type="Pfam" id="PF01467">
    <property type="entry name" value="CTP_transf_like"/>
    <property type="match status" value="1"/>
</dbReference>
<feature type="domain" description="Cytidyltransferase-like" evidence="10">
    <location>
        <begin position="8"/>
        <end position="137"/>
    </location>
</feature>
<dbReference type="GO" id="GO:0004595">
    <property type="term" value="F:pantetheine-phosphate adenylyltransferase activity"/>
    <property type="evidence" value="ECO:0007669"/>
    <property type="project" value="UniProtKB-UniRule"/>
</dbReference>
<reference evidence="11 12" key="1">
    <citation type="submission" date="2019-01" db="EMBL/GenBank/DDBJ databases">
        <authorList>
            <consortium name="Pathogen Informatics"/>
        </authorList>
    </citation>
    <scope>NUCLEOTIDE SEQUENCE [LARGE SCALE GENOMIC DNA]</scope>
    <source>
        <strain evidence="11 12">NCTC10146</strain>
    </source>
</reference>
<keyword evidence="2 11" id="KW-0808">Transferase</keyword>
<dbReference type="InterPro" id="IPR014729">
    <property type="entry name" value="Rossmann-like_a/b/a_fold"/>
</dbReference>
<dbReference type="NCBIfam" id="TIGR01510">
    <property type="entry name" value="coaD_prev_kdtB"/>
    <property type="match status" value="1"/>
</dbReference>
<evidence type="ECO:0000256" key="9">
    <source>
        <dbReference type="NCBIfam" id="TIGR01510"/>
    </source>
</evidence>
<evidence type="ECO:0000256" key="2">
    <source>
        <dbReference type="ARBA" id="ARBA00022679"/>
    </source>
</evidence>
<dbReference type="PRINTS" id="PR01020">
    <property type="entry name" value="LPSBIOSNTHSS"/>
</dbReference>
<evidence type="ECO:0000256" key="6">
    <source>
        <dbReference type="ARBA" id="ARBA00022842"/>
    </source>
</evidence>
<evidence type="ECO:0000259" key="10">
    <source>
        <dbReference type="Pfam" id="PF01467"/>
    </source>
</evidence>
<evidence type="ECO:0000256" key="5">
    <source>
        <dbReference type="ARBA" id="ARBA00022840"/>
    </source>
</evidence>
<dbReference type="EC" id="2.7.7.3" evidence="9"/>
<dbReference type="PANTHER" id="PTHR21342:SF1">
    <property type="entry name" value="PHOSPHOPANTETHEINE ADENYLYLTRANSFERASE"/>
    <property type="match status" value="1"/>
</dbReference>
<evidence type="ECO:0000313" key="12">
    <source>
        <dbReference type="Proteomes" id="UP000290495"/>
    </source>
</evidence>
<dbReference type="Proteomes" id="UP000290495">
    <property type="component" value="Chromosome"/>
</dbReference>
<keyword evidence="1" id="KW-0963">Cytoplasm</keyword>
<gene>
    <name evidence="11" type="primary">coaD</name>
    <name evidence="11" type="ORF">NCTC10146_00143</name>
</gene>
<evidence type="ECO:0000256" key="7">
    <source>
        <dbReference type="ARBA" id="ARBA00022993"/>
    </source>
</evidence>
<dbReference type="GO" id="GO:0015937">
    <property type="term" value="P:coenzyme A biosynthetic process"/>
    <property type="evidence" value="ECO:0007669"/>
    <property type="project" value="UniProtKB-UniRule"/>
</dbReference>
<evidence type="ECO:0000313" key="11">
    <source>
        <dbReference type="EMBL" id="VEU68695.1"/>
    </source>
</evidence>
<name>A0A449AQ50_9BACT</name>
<dbReference type="EMBL" id="LR215010">
    <property type="protein sequence ID" value="VEU68695.1"/>
    <property type="molecule type" value="Genomic_DNA"/>
</dbReference>
<dbReference type="GO" id="GO:0005524">
    <property type="term" value="F:ATP binding"/>
    <property type="evidence" value="ECO:0007669"/>
    <property type="project" value="UniProtKB-KW"/>
</dbReference>
<dbReference type="PANTHER" id="PTHR21342">
    <property type="entry name" value="PHOSPHOPANTETHEINE ADENYLYLTRANSFERASE"/>
    <property type="match status" value="1"/>
</dbReference>
<dbReference type="RefSeq" id="WP_004794459.1">
    <property type="nucleotide sequence ID" value="NZ_LR215010.1"/>
</dbReference>
<dbReference type="InterPro" id="IPR004821">
    <property type="entry name" value="Cyt_trans-like"/>
</dbReference>
<keyword evidence="7" id="KW-0173">Coenzyme A biosynthesis</keyword>
<evidence type="ECO:0000256" key="1">
    <source>
        <dbReference type="ARBA" id="ARBA00022490"/>
    </source>
</evidence>
<keyword evidence="4" id="KW-0547">Nucleotide-binding</keyword>
<evidence type="ECO:0000256" key="4">
    <source>
        <dbReference type="ARBA" id="ARBA00022741"/>
    </source>
</evidence>
<keyword evidence="6" id="KW-0460">Magnesium</keyword>
<keyword evidence="3 11" id="KW-0548">Nucleotidyltransferase</keyword>